<dbReference type="Pfam" id="PF00023">
    <property type="entry name" value="Ank"/>
    <property type="match status" value="1"/>
</dbReference>
<dbReference type="InterPro" id="IPR004102">
    <property type="entry name" value="Poly(ADP-ribose)pol_reg_dom"/>
</dbReference>
<evidence type="ECO:0000256" key="5">
    <source>
        <dbReference type="ARBA" id="ARBA00023027"/>
    </source>
</evidence>
<feature type="domain" description="PARP alpha-helical" evidence="11">
    <location>
        <begin position="2164"/>
        <end position="2293"/>
    </location>
</feature>
<dbReference type="SMART" id="SM00248">
    <property type="entry name" value="ANK"/>
    <property type="match status" value="29"/>
</dbReference>
<dbReference type="InterPro" id="IPR012317">
    <property type="entry name" value="Poly(ADP-ribose)pol_cat_dom"/>
</dbReference>
<evidence type="ECO:0000256" key="1">
    <source>
        <dbReference type="ARBA" id="ARBA00004123"/>
    </source>
</evidence>
<dbReference type="PROSITE" id="PS51977">
    <property type="entry name" value="WGR"/>
    <property type="match status" value="1"/>
</dbReference>
<dbReference type="InterPro" id="IPR052391">
    <property type="entry name" value="E3_Ligase-Neurotoxin"/>
</dbReference>
<keyword evidence="14" id="KW-1185">Reference proteome</keyword>
<keyword evidence="2 8" id="KW-0328">Glycosyltransferase</keyword>
<evidence type="ECO:0000259" key="12">
    <source>
        <dbReference type="PROSITE" id="PS51977"/>
    </source>
</evidence>
<evidence type="ECO:0000259" key="11">
    <source>
        <dbReference type="PROSITE" id="PS51060"/>
    </source>
</evidence>
<feature type="repeat" description="ANK" evidence="7">
    <location>
        <begin position="1819"/>
        <end position="1851"/>
    </location>
</feature>
<dbReference type="InterPro" id="IPR036616">
    <property type="entry name" value="Poly(ADP-ribose)pol_reg_dom_sf"/>
</dbReference>
<proteinExistence type="predicted"/>
<accession>A0ABN8RY69</accession>
<dbReference type="EC" id="2.4.2.-" evidence="8"/>
<comment type="subcellular location">
    <subcellularLocation>
        <location evidence="1">Nucleus</location>
    </subcellularLocation>
</comment>
<name>A0ABN8RY69_9CNID</name>
<evidence type="ECO:0000313" key="13">
    <source>
        <dbReference type="EMBL" id="CAH3183508.1"/>
    </source>
</evidence>
<feature type="repeat" description="ANK" evidence="7">
    <location>
        <begin position="817"/>
        <end position="849"/>
    </location>
</feature>
<evidence type="ECO:0000313" key="14">
    <source>
        <dbReference type="Proteomes" id="UP001159427"/>
    </source>
</evidence>
<feature type="compositionally biased region" description="Basic residues" evidence="9">
    <location>
        <begin position="326"/>
        <end position="338"/>
    </location>
</feature>
<feature type="domain" description="PARP catalytic" evidence="10">
    <location>
        <begin position="2303"/>
        <end position="2528"/>
    </location>
</feature>
<evidence type="ECO:0000256" key="9">
    <source>
        <dbReference type="SAM" id="MobiDB-lite"/>
    </source>
</evidence>
<keyword evidence="5 8" id="KW-0520">NAD</keyword>
<dbReference type="Pfam" id="PF00644">
    <property type="entry name" value="PARP"/>
    <property type="match status" value="1"/>
</dbReference>
<dbReference type="InterPro" id="IPR008893">
    <property type="entry name" value="WGR_domain"/>
</dbReference>
<reference evidence="13 14" key="1">
    <citation type="submission" date="2022-05" db="EMBL/GenBank/DDBJ databases">
        <authorList>
            <consortium name="Genoscope - CEA"/>
            <person name="William W."/>
        </authorList>
    </citation>
    <scope>NUCLEOTIDE SEQUENCE [LARGE SCALE GENOMIC DNA]</scope>
</reference>
<feature type="compositionally biased region" description="Acidic residues" evidence="9">
    <location>
        <begin position="1261"/>
        <end position="1276"/>
    </location>
</feature>
<feature type="compositionally biased region" description="Acidic residues" evidence="9">
    <location>
        <begin position="248"/>
        <end position="276"/>
    </location>
</feature>
<dbReference type="SMART" id="SM00773">
    <property type="entry name" value="WGR"/>
    <property type="match status" value="1"/>
</dbReference>
<feature type="region of interest" description="Disordered" evidence="9">
    <location>
        <begin position="23"/>
        <end position="123"/>
    </location>
</feature>
<dbReference type="EMBL" id="CALNXI010002134">
    <property type="protein sequence ID" value="CAH3183508.1"/>
    <property type="molecule type" value="Genomic_DNA"/>
</dbReference>
<feature type="repeat" description="ANK" evidence="7">
    <location>
        <begin position="1405"/>
        <end position="1443"/>
    </location>
</feature>
<sequence>MSTRPRLLKKQSSLAILVELERETCESASRPPSEADPDQVREEDLEVHVDEEVEDLEGGELPPGEGDLLDEKGDGDSEGGDTDAAVSSEDENDISVSLASSKKSLSASTRGGQTRASVEEEEIAPPLRMSRRLMSMKRRGKVVPLADLTEEFEFYAGDVLTVRGEEGDFYVCRVLEDVPESATSFGVAWFNRVDDNLYEVSFDDVCHMDSVITRVALSEVQPEKYSISKPHIKQTKKLLKEALAAERGEEEVSQDEGDDDDDDELGDEDAEEAEDEPPAKRTRSGSRSSSTSSPAKRGKRGQKKGAATPVNGPGRKRKAVEPKEKKERKKKALVAKKDKPRRAGVLIPNENIKLLEKDPTFETRSDIPLMPVKWAIKAVLVNDMEMLKSAIENRQEVFTVHWPRSPEIQLAAVHYALLNQNHEALKLLLKELHEEKPPELKRHNQPTVSLNHMDTGTYNFYTFGHAVRELYSSRGSREGNNAFLEDDKRFHRTKGYGTSDLLPFCFKKGVPLETVKVLLNEMTILEKSTLHEVEQGGIDEVWHAIRSGNRKLAGYFVSKGVDKFGFGFNFLHKEVLLNDSEELTSFRSQSVKKKPVENKTILPIHAACINPNGDYLKALLNSVPEHSIPDRDGFKPIHYAAACEGPGPLKVLLARGADPNDPGPKGVTPLMIACKHGRDENVKELVAAEDEDVDDALEDGEQTKSRVTIDVKNKHTKAAIHYAARNGHLSIIRLLVAAGGNVDLQTGSYRGNVTALMLAAAQGHLELVKALVELKASPDKKGKWNKTALMYAVKNGQSPVAAYLLRTGVNPCAADTSGNTPVHYAAAYGWLHCLKMLIEAGADPNAANQWKVTPLAIAIMKDQMPCADYLLSLDNVDVNFPDDCGRTLLCQKLRCSALNKALVEKITYLVEKKGADVNKADVEQWTPLHYLAANSVYEGQRYDRFLTYHPPPMLKMHLAEVSCQLARLFISAGADPDAVNKDGRTPMMVAILQNNFPLIETLLECGAKGSVGKTSDGSQVLHVQAEKADNLDLSDLYPDAHVDLTGNTSEQREQKQKHLKSLVMRASNEMMEKLIAGGAEINCVRSDGLTPLMLALSEGNMDQFSMLLDHDADPSMGLDKTGRNLLHLLATMCTEHDLRRHMKIVLKKTKSENLKEISNLVDNNGFTPLLQACETIASSPPNKENNEFVKSFIKTLVDQFGCSVKARVGKVKKGVNVELRNPPTFGLRREKDDEVDTSRITRMSRMKQRSWSGSGSSYNSDYEDEDEDDVEMDEDEKPTKENSDAAEEYGLTGLFTCLHFLVYESWNFSPFLELMLEYVKAIKSIVNSFDCHGRTPLHLAVKWGNTGAAKLLIDSSADVNVRSLNIKQDGKATPLILASRPVSVRLATLKDLLEAKADPNIADNSGRTALSWAVSNPNDSNSTPLKLCTALLEAGADVNSADGKQRTPLHYSVNCTTGGFETITDVENLLIKYGADTTTLDLHRRIPLHYAFVKMIGRHTDYSMSDPISVVGLLCEAMAEQGKDVKAQVNHQDNFGQTPLHRAALRGSTICSLNLIQKGASLEIKDNDGNTPLSLAVREGHNGCAMMFMQSNAPASCQVIKPLTPDDWKNYEIEKKKCLWQWKNVVDLSEPKPDIRSAFRVVIDNNWQGIAYLMLEVAGLDFIEAIQATLESNKLDLAWALLRKQRKDASVQGVDKKGRNLLHLLAIHSAHLWTQVVEEIANHLVQRGVPPGAVDSQGATPLHYAACNHNLAFCRFLWEHSPSSLDVTDKGGVTAFAAVFSNTESGIITLVEFFVSPSNCHVKNLDVCYSVGDEQNSKDTTTPLTEAALSSNEKVVTYLLKHGASVNFPKHDGRTPIMEIVRSNAMDMVKVLIYATDDRKIWETKESTLVDLTLQDNEGKSVIHHCVQNREYGSAENVDLLKFLASFEAPLALRDSQGHTPLYYAKQQGSGVMAEALIELLGQTEANRDTEEPMESDSGFNFTTSGDELWEGPVPDPTTDAEKILQEAREKDKSDNDDIIKVKVDSAFRMEGGGEVYVDPDTGVPYDILMSKVDVKYGMFGLNNFYKMQIIHHKAKDLWVLFNRWGRVGDSGQHQRTPYNDPDTATAEFKKIFKSKTGNEWVNKDKFQKHPRKYALVLPERNPENKRKRMNEVLKPFELDKCPASRLPEEVQSFMKAITNFGVLKSAMSSGIFRVDEDYMPFGRLSKDTLEKAREVLREIKAIVETIDRRNLEGTEEKFEKIAELSNTYYMLMPMASYTYERIKPLNDINDIERHLDALYNLTELADASKILLGAQYRNKEVNPLDYVYKSLGCHVELLDPNSEECQLILEYIHNSRGRQRIEVEAVFRVSRLGEAERLKNCGVPGNHRLLWHGTNTANMIGILQQGLRIAPPEASRSGWSLGKGIYSSDSLDKSMNYVGFGSAQTGFVLLCEVALGKVKEVVDREYHESAPEGFDSVLAVSSEIPDPSEDVTTPYGAKVPAGVRVTQPGLAEKFNVYRIYNRDSEYVVYKESQVLIRYVVQVKRTWR</sequence>
<feature type="compositionally biased region" description="Low complexity" evidence="9">
    <location>
        <begin position="97"/>
        <end position="108"/>
    </location>
</feature>
<protein>
    <recommendedName>
        <fullName evidence="8">Poly [ADP-ribose] polymerase</fullName>
        <shortName evidence="8">PARP</shortName>
        <ecNumber evidence="8">2.4.2.-</ecNumber>
    </recommendedName>
</protein>
<dbReference type="PROSITE" id="PS51059">
    <property type="entry name" value="PARP_CATALYTIC"/>
    <property type="match status" value="1"/>
</dbReference>
<evidence type="ECO:0000256" key="2">
    <source>
        <dbReference type="ARBA" id="ARBA00022676"/>
    </source>
</evidence>
<keyword evidence="7" id="KW-0040">ANK repeat</keyword>
<evidence type="ECO:0000256" key="4">
    <source>
        <dbReference type="ARBA" id="ARBA00022695"/>
    </source>
</evidence>
<dbReference type="Gene3D" id="2.20.140.10">
    <property type="entry name" value="WGR domain"/>
    <property type="match status" value="1"/>
</dbReference>
<dbReference type="Pfam" id="PF12796">
    <property type="entry name" value="Ank_2"/>
    <property type="match status" value="6"/>
</dbReference>
<evidence type="ECO:0000256" key="6">
    <source>
        <dbReference type="ARBA" id="ARBA00023242"/>
    </source>
</evidence>
<feature type="repeat" description="ANK" evidence="7">
    <location>
        <begin position="982"/>
        <end position="1014"/>
    </location>
</feature>
<dbReference type="CDD" id="cd01437">
    <property type="entry name" value="parp_like"/>
    <property type="match status" value="1"/>
</dbReference>
<feature type="region of interest" description="Disordered" evidence="9">
    <location>
        <begin position="1222"/>
        <end position="1284"/>
    </location>
</feature>
<keyword evidence="4" id="KW-0548">Nucleotidyltransferase</keyword>
<organism evidence="13 14">
    <name type="scientific">Porites evermanni</name>
    <dbReference type="NCBI Taxonomy" id="104178"/>
    <lineage>
        <taxon>Eukaryota</taxon>
        <taxon>Metazoa</taxon>
        <taxon>Cnidaria</taxon>
        <taxon>Anthozoa</taxon>
        <taxon>Hexacorallia</taxon>
        <taxon>Scleractinia</taxon>
        <taxon>Fungiina</taxon>
        <taxon>Poritidae</taxon>
        <taxon>Porites</taxon>
    </lineage>
</organism>
<evidence type="ECO:0000256" key="3">
    <source>
        <dbReference type="ARBA" id="ARBA00022679"/>
    </source>
</evidence>
<dbReference type="PANTHER" id="PTHR24133:SF40">
    <property type="entry name" value="ANKYRIN REPEAT DOMAIN 44"/>
    <property type="match status" value="1"/>
</dbReference>
<dbReference type="Gene3D" id="3.90.228.10">
    <property type="match status" value="1"/>
</dbReference>
<dbReference type="PANTHER" id="PTHR24133">
    <property type="entry name" value="ANKYRIN DOMAIN-CONTAINING"/>
    <property type="match status" value="1"/>
</dbReference>
<dbReference type="Gene3D" id="1.20.142.10">
    <property type="entry name" value="Poly(ADP-ribose) polymerase, regulatory domain"/>
    <property type="match status" value="1"/>
</dbReference>
<dbReference type="SUPFAM" id="SSF56399">
    <property type="entry name" value="ADP-ribosylation"/>
    <property type="match status" value="1"/>
</dbReference>
<dbReference type="Pfam" id="PF05406">
    <property type="entry name" value="WGR"/>
    <property type="match status" value="1"/>
</dbReference>
<dbReference type="InterPro" id="IPR002110">
    <property type="entry name" value="Ankyrin_rpt"/>
</dbReference>
<gene>
    <name evidence="13" type="ORF">PEVE_00014922</name>
</gene>
<dbReference type="Pfam" id="PF13637">
    <property type="entry name" value="Ank_4"/>
    <property type="match status" value="1"/>
</dbReference>
<feature type="compositionally biased region" description="Low complexity" evidence="9">
    <location>
        <begin position="1250"/>
        <end position="1260"/>
    </location>
</feature>
<dbReference type="SUPFAM" id="SSF142921">
    <property type="entry name" value="WGR domain-like"/>
    <property type="match status" value="1"/>
</dbReference>
<dbReference type="SUPFAM" id="SSF48403">
    <property type="entry name" value="Ankyrin repeat"/>
    <property type="match status" value="5"/>
</dbReference>
<dbReference type="PROSITE" id="PS50088">
    <property type="entry name" value="ANK_REPEAT"/>
    <property type="match status" value="11"/>
</dbReference>
<keyword evidence="3 8" id="KW-0808">Transferase</keyword>
<keyword evidence="6" id="KW-0539">Nucleus</keyword>
<feature type="compositionally biased region" description="Low complexity" evidence="9">
    <location>
        <begin position="285"/>
        <end position="295"/>
    </location>
</feature>
<feature type="repeat" description="ANK" evidence="7">
    <location>
        <begin position="632"/>
        <end position="664"/>
    </location>
</feature>
<dbReference type="InterPro" id="IPR036930">
    <property type="entry name" value="WGR_dom_sf"/>
</dbReference>
<feature type="repeat" description="ANK" evidence="7">
    <location>
        <begin position="784"/>
        <end position="816"/>
    </location>
</feature>
<dbReference type="Gene3D" id="1.25.40.20">
    <property type="entry name" value="Ankyrin repeat-containing domain"/>
    <property type="match status" value="8"/>
</dbReference>
<feature type="repeat" description="ANK" evidence="7">
    <location>
        <begin position="715"/>
        <end position="747"/>
    </location>
</feature>
<dbReference type="InterPro" id="IPR036770">
    <property type="entry name" value="Ankyrin_rpt-contain_sf"/>
</dbReference>
<feature type="region of interest" description="Disordered" evidence="9">
    <location>
        <begin position="243"/>
        <end position="338"/>
    </location>
</feature>
<feature type="domain" description="WGR" evidence="12">
    <location>
        <begin position="2033"/>
        <end position="2134"/>
    </location>
</feature>
<evidence type="ECO:0000259" key="10">
    <source>
        <dbReference type="PROSITE" id="PS51059"/>
    </source>
</evidence>
<dbReference type="PROSITE" id="PS50297">
    <property type="entry name" value="ANK_REP_REGION"/>
    <property type="match status" value="8"/>
</dbReference>
<evidence type="ECO:0000256" key="7">
    <source>
        <dbReference type="PROSITE-ProRule" id="PRU00023"/>
    </source>
</evidence>
<feature type="compositionally biased region" description="Basic and acidic residues" evidence="9">
    <location>
        <begin position="1227"/>
        <end position="1239"/>
    </location>
</feature>
<dbReference type="SUPFAM" id="SSF47587">
    <property type="entry name" value="Domain of poly(ADP-ribose) polymerase"/>
    <property type="match status" value="1"/>
</dbReference>
<feature type="repeat" description="ANK" evidence="7">
    <location>
        <begin position="1332"/>
        <end position="1364"/>
    </location>
</feature>
<evidence type="ECO:0000256" key="8">
    <source>
        <dbReference type="RuleBase" id="RU362114"/>
    </source>
</evidence>
<comment type="caution">
    <text evidence="13">The sequence shown here is derived from an EMBL/GenBank/DDBJ whole genome shotgun (WGS) entry which is preliminary data.</text>
</comment>
<dbReference type="PROSITE" id="PS51060">
    <property type="entry name" value="PARP_ALPHA_HD"/>
    <property type="match status" value="1"/>
</dbReference>
<feature type="repeat" description="ANK" evidence="7">
    <location>
        <begin position="1087"/>
        <end position="1119"/>
    </location>
</feature>
<dbReference type="CDD" id="cd07997">
    <property type="entry name" value="WGR_PARP"/>
    <property type="match status" value="1"/>
</dbReference>
<feature type="compositionally biased region" description="Basic and acidic residues" evidence="9">
    <location>
        <begin position="38"/>
        <end position="50"/>
    </location>
</feature>
<feature type="repeat" description="ANK" evidence="7">
    <location>
        <begin position="1535"/>
        <end position="1567"/>
    </location>
</feature>
<dbReference type="Pfam" id="PF02877">
    <property type="entry name" value="PARP_reg"/>
    <property type="match status" value="1"/>
</dbReference>
<dbReference type="Proteomes" id="UP001159427">
    <property type="component" value="Unassembled WGS sequence"/>
</dbReference>
<feature type="repeat" description="ANK" evidence="7">
    <location>
        <begin position="751"/>
        <end position="783"/>
    </location>
</feature>